<dbReference type="PANTHER" id="PTHR23505:SF79">
    <property type="entry name" value="PROTEIN SPINSTER"/>
    <property type="match status" value="1"/>
</dbReference>
<keyword evidence="9" id="KW-1185">Reference proteome</keyword>
<dbReference type="InterPro" id="IPR011701">
    <property type="entry name" value="MFS"/>
</dbReference>
<dbReference type="InterPro" id="IPR036259">
    <property type="entry name" value="MFS_trans_sf"/>
</dbReference>
<feature type="transmembrane region" description="Helical" evidence="6">
    <location>
        <begin position="259"/>
        <end position="279"/>
    </location>
</feature>
<dbReference type="GO" id="GO:0016020">
    <property type="term" value="C:membrane"/>
    <property type="evidence" value="ECO:0007669"/>
    <property type="project" value="UniProtKB-SubCell"/>
</dbReference>
<dbReference type="RefSeq" id="WP_079732110.1">
    <property type="nucleotide sequence ID" value="NZ_FVZE01000023.1"/>
</dbReference>
<dbReference type="GO" id="GO:0022857">
    <property type="term" value="F:transmembrane transporter activity"/>
    <property type="evidence" value="ECO:0007669"/>
    <property type="project" value="InterPro"/>
</dbReference>
<feature type="transmembrane region" description="Helical" evidence="6">
    <location>
        <begin position="139"/>
        <end position="161"/>
    </location>
</feature>
<dbReference type="InterPro" id="IPR044770">
    <property type="entry name" value="MFS_spinster-like"/>
</dbReference>
<feature type="transmembrane region" description="Helical" evidence="6">
    <location>
        <begin position="52"/>
        <end position="72"/>
    </location>
</feature>
<dbReference type="PROSITE" id="PS50850">
    <property type="entry name" value="MFS"/>
    <property type="match status" value="1"/>
</dbReference>
<dbReference type="Pfam" id="PF07690">
    <property type="entry name" value="MFS_1"/>
    <property type="match status" value="1"/>
</dbReference>
<dbReference type="InterPro" id="IPR020846">
    <property type="entry name" value="MFS_dom"/>
</dbReference>
<keyword evidence="3 6" id="KW-0812">Transmembrane</keyword>
<feature type="transmembrane region" description="Helical" evidence="6">
    <location>
        <begin position="167"/>
        <end position="189"/>
    </location>
</feature>
<proteinExistence type="predicted"/>
<evidence type="ECO:0000256" key="5">
    <source>
        <dbReference type="ARBA" id="ARBA00023136"/>
    </source>
</evidence>
<name>A0A1U6IY38_9SPHN</name>
<dbReference type="Proteomes" id="UP000190989">
    <property type="component" value="Unassembled WGS sequence"/>
</dbReference>
<evidence type="ECO:0000256" key="3">
    <source>
        <dbReference type="ARBA" id="ARBA00022692"/>
    </source>
</evidence>
<evidence type="ECO:0000313" key="8">
    <source>
        <dbReference type="EMBL" id="SLK12929.1"/>
    </source>
</evidence>
<dbReference type="AlphaFoldDB" id="A0A1U6IY38"/>
<feature type="transmembrane region" description="Helical" evidence="6">
    <location>
        <begin position="353"/>
        <end position="376"/>
    </location>
</feature>
<dbReference type="EMBL" id="FVZE01000023">
    <property type="protein sequence ID" value="SLK12929.1"/>
    <property type="molecule type" value="Genomic_DNA"/>
</dbReference>
<dbReference type="SUPFAM" id="SSF103473">
    <property type="entry name" value="MFS general substrate transporter"/>
    <property type="match status" value="1"/>
</dbReference>
<dbReference type="PANTHER" id="PTHR23505">
    <property type="entry name" value="SPINSTER"/>
    <property type="match status" value="1"/>
</dbReference>
<feature type="transmembrane region" description="Helical" evidence="6">
    <location>
        <begin position="224"/>
        <end position="247"/>
    </location>
</feature>
<accession>A0A1U6IY38</accession>
<evidence type="ECO:0000256" key="2">
    <source>
        <dbReference type="ARBA" id="ARBA00022448"/>
    </source>
</evidence>
<dbReference type="Gene3D" id="1.20.1250.20">
    <property type="entry name" value="MFS general substrate transporter like domains"/>
    <property type="match status" value="1"/>
</dbReference>
<comment type="subcellular location">
    <subcellularLocation>
        <location evidence="1">Membrane</location>
        <topology evidence="1">Multi-pass membrane protein</topology>
    </subcellularLocation>
</comment>
<evidence type="ECO:0000256" key="4">
    <source>
        <dbReference type="ARBA" id="ARBA00022989"/>
    </source>
</evidence>
<evidence type="ECO:0000259" key="7">
    <source>
        <dbReference type="PROSITE" id="PS50850"/>
    </source>
</evidence>
<feature type="domain" description="Major facilitator superfamily (MFS) profile" evidence="7">
    <location>
        <begin position="14"/>
        <end position="418"/>
    </location>
</feature>
<keyword evidence="4 6" id="KW-1133">Transmembrane helix</keyword>
<dbReference type="STRING" id="428990.SAMN06295987_1236"/>
<evidence type="ECO:0000313" key="9">
    <source>
        <dbReference type="Proteomes" id="UP000190989"/>
    </source>
</evidence>
<feature type="transmembrane region" description="Helical" evidence="6">
    <location>
        <begin position="291"/>
        <end position="310"/>
    </location>
</feature>
<keyword evidence="2" id="KW-0813">Transport</keyword>
<reference evidence="9" key="1">
    <citation type="submission" date="2017-02" db="EMBL/GenBank/DDBJ databases">
        <authorList>
            <person name="Varghese N."/>
            <person name="Submissions S."/>
        </authorList>
    </citation>
    <scope>NUCLEOTIDE SEQUENCE [LARGE SCALE GENOMIC DNA]</scope>
    <source>
        <strain evidence="9">SM117</strain>
    </source>
</reference>
<keyword evidence="5 6" id="KW-0472">Membrane</keyword>
<gene>
    <name evidence="8" type="ORF">SAMN06295987_1236</name>
</gene>
<feature type="transmembrane region" description="Helical" evidence="6">
    <location>
        <begin position="79"/>
        <end position="100"/>
    </location>
</feature>
<organism evidence="8 9">
    <name type="scientific">Novosphingobium mathurense</name>
    <dbReference type="NCBI Taxonomy" id="428990"/>
    <lineage>
        <taxon>Bacteria</taxon>
        <taxon>Pseudomonadati</taxon>
        <taxon>Pseudomonadota</taxon>
        <taxon>Alphaproteobacteria</taxon>
        <taxon>Sphingomonadales</taxon>
        <taxon>Sphingomonadaceae</taxon>
        <taxon>Novosphingobium</taxon>
    </lineage>
</organism>
<evidence type="ECO:0000256" key="1">
    <source>
        <dbReference type="ARBA" id="ARBA00004141"/>
    </source>
</evidence>
<sequence>MHQPLRKVSNPYWVLGLLTLVNTFGFIDRIVIQTLVQPIKIDLALSDAELGILGGLSFAVLHALLSIPVARLAEQRSRVVIIAIGTALWSIATSLCGATANFAQLMLARIGVGIGEAAGVPASTSLISDYFPRSWRASAMAVFMLAVPFGAMIGGAGGGWIAQHYSWRTAFVAAGLPGVVLAILVLLTIREPQRGRFDQEAHASDTPPLKHVLRRFTEIRSLRYLVIGTTISTTAGYGINYFIPAYYGRRFGLDFAEAGMISGLIGSVPGILGIIGGGFLADRWARRNPRVYALIPMAGFLLTAPLYLWAFVQQDWVGFTALLAATALIQFSYIPISAAVIQNMMHPRMRASASAIVNLLYSLIGLGLGPLCVGALSDHFGSRDPASPAGGLQHAMMGFALLYVLGGLFLAISSRTVRDDLERATQGG</sequence>
<feature type="transmembrane region" description="Helical" evidence="6">
    <location>
        <begin position="12"/>
        <end position="32"/>
    </location>
</feature>
<protein>
    <submittedName>
        <fullName evidence="8">Sugar phosphate permease</fullName>
    </submittedName>
</protein>
<feature type="transmembrane region" description="Helical" evidence="6">
    <location>
        <begin position="396"/>
        <end position="413"/>
    </location>
</feature>
<feature type="transmembrane region" description="Helical" evidence="6">
    <location>
        <begin position="316"/>
        <end position="341"/>
    </location>
</feature>
<feature type="transmembrane region" description="Helical" evidence="6">
    <location>
        <begin position="106"/>
        <end position="127"/>
    </location>
</feature>
<evidence type="ECO:0000256" key="6">
    <source>
        <dbReference type="SAM" id="Phobius"/>
    </source>
</evidence>
<dbReference type="CDD" id="cd17328">
    <property type="entry name" value="MFS_spinster_like"/>
    <property type="match status" value="1"/>
</dbReference>